<evidence type="ECO:0000313" key="1">
    <source>
        <dbReference type="EMBL" id="KAI8553521.1"/>
    </source>
</evidence>
<proteinExistence type="predicted"/>
<accession>A0ACC0NKX1</accession>
<reference evidence="1" key="1">
    <citation type="submission" date="2022-02" db="EMBL/GenBank/DDBJ databases">
        <title>Plant Genome Project.</title>
        <authorList>
            <person name="Zhang R.-G."/>
        </authorList>
    </citation>
    <scope>NUCLEOTIDE SEQUENCE</scope>
    <source>
        <strain evidence="1">AT1</strain>
    </source>
</reference>
<name>A0ACC0NKX1_RHOML</name>
<protein>
    <submittedName>
        <fullName evidence="1">Uncharacterized protein</fullName>
    </submittedName>
</protein>
<dbReference type="Proteomes" id="UP001062846">
    <property type="component" value="Chromosome 5"/>
</dbReference>
<sequence>MVVVSVAVDCDVRAEVERLQRRLLLGVCFLNHLLLSLNYQNSPEASSPVPCASELSFIYATRLHVLVFAIGAEETDEFCQKLVYSNTVPILIPSLCLCFAVCRGKTNPYRAQKQRGRTTLGNRPRGRKLPVCISFIRCFCAHIEFDSLASLHYCCISVVRICVPKKSFSTPQNGVTFMKNGLKVAYLVSATSPDLVVQWLACALGDTLPCVPISYLVKEYTSMGSGVNLELRPLSISFASLFDKT</sequence>
<evidence type="ECO:0000313" key="2">
    <source>
        <dbReference type="Proteomes" id="UP001062846"/>
    </source>
</evidence>
<organism evidence="1 2">
    <name type="scientific">Rhododendron molle</name>
    <name type="common">Chinese azalea</name>
    <name type="synonym">Azalea mollis</name>
    <dbReference type="NCBI Taxonomy" id="49168"/>
    <lineage>
        <taxon>Eukaryota</taxon>
        <taxon>Viridiplantae</taxon>
        <taxon>Streptophyta</taxon>
        <taxon>Embryophyta</taxon>
        <taxon>Tracheophyta</taxon>
        <taxon>Spermatophyta</taxon>
        <taxon>Magnoliopsida</taxon>
        <taxon>eudicotyledons</taxon>
        <taxon>Gunneridae</taxon>
        <taxon>Pentapetalae</taxon>
        <taxon>asterids</taxon>
        <taxon>Ericales</taxon>
        <taxon>Ericaceae</taxon>
        <taxon>Ericoideae</taxon>
        <taxon>Rhodoreae</taxon>
        <taxon>Rhododendron</taxon>
    </lineage>
</organism>
<dbReference type="EMBL" id="CM046392">
    <property type="protein sequence ID" value="KAI8553521.1"/>
    <property type="molecule type" value="Genomic_DNA"/>
</dbReference>
<comment type="caution">
    <text evidence="1">The sequence shown here is derived from an EMBL/GenBank/DDBJ whole genome shotgun (WGS) entry which is preliminary data.</text>
</comment>
<keyword evidence="2" id="KW-1185">Reference proteome</keyword>
<gene>
    <name evidence="1" type="ORF">RHMOL_Rhmol05G0022700</name>
</gene>